<gene>
    <name evidence="2" type="ORF">Pla110_11010</name>
</gene>
<reference evidence="2 3" key="1">
    <citation type="submission" date="2019-02" db="EMBL/GenBank/DDBJ databases">
        <title>Deep-cultivation of Planctomycetes and their phenomic and genomic characterization uncovers novel biology.</title>
        <authorList>
            <person name="Wiegand S."/>
            <person name="Jogler M."/>
            <person name="Boedeker C."/>
            <person name="Pinto D."/>
            <person name="Vollmers J."/>
            <person name="Rivas-Marin E."/>
            <person name="Kohn T."/>
            <person name="Peeters S.H."/>
            <person name="Heuer A."/>
            <person name="Rast P."/>
            <person name="Oberbeckmann S."/>
            <person name="Bunk B."/>
            <person name="Jeske O."/>
            <person name="Meyerdierks A."/>
            <person name="Storesund J.E."/>
            <person name="Kallscheuer N."/>
            <person name="Luecker S."/>
            <person name="Lage O.M."/>
            <person name="Pohl T."/>
            <person name="Merkel B.J."/>
            <person name="Hornburger P."/>
            <person name="Mueller R.-W."/>
            <person name="Bruemmer F."/>
            <person name="Labrenz M."/>
            <person name="Spormann A.M."/>
            <person name="Op den Camp H."/>
            <person name="Overmann J."/>
            <person name="Amann R."/>
            <person name="Jetten M.S.M."/>
            <person name="Mascher T."/>
            <person name="Medema M.H."/>
            <person name="Devos D.P."/>
            <person name="Kaster A.-K."/>
            <person name="Ovreas L."/>
            <person name="Rohde M."/>
            <person name="Galperin M.Y."/>
            <person name="Jogler C."/>
        </authorList>
    </citation>
    <scope>NUCLEOTIDE SEQUENCE [LARGE SCALE GENOMIC DNA]</scope>
    <source>
        <strain evidence="2 3">Pla110</strain>
    </source>
</reference>
<dbReference type="Gene3D" id="2.30.42.10">
    <property type="match status" value="1"/>
</dbReference>
<dbReference type="SMART" id="SM00228">
    <property type="entry name" value="PDZ"/>
    <property type="match status" value="1"/>
</dbReference>
<protein>
    <recommendedName>
        <fullName evidence="1">PDZ domain-containing protein</fullName>
    </recommendedName>
</protein>
<dbReference type="AlphaFoldDB" id="A0A518CJJ1"/>
<dbReference type="SUPFAM" id="SSF50156">
    <property type="entry name" value="PDZ domain-like"/>
    <property type="match status" value="1"/>
</dbReference>
<evidence type="ECO:0000259" key="1">
    <source>
        <dbReference type="SMART" id="SM00228"/>
    </source>
</evidence>
<name>A0A518CJJ1_9PLAN</name>
<organism evidence="2 3">
    <name type="scientific">Polystyrenella longa</name>
    <dbReference type="NCBI Taxonomy" id="2528007"/>
    <lineage>
        <taxon>Bacteria</taxon>
        <taxon>Pseudomonadati</taxon>
        <taxon>Planctomycetota</taxon>
        <taxon>Planctomycetia</taxon>
        <taxon>Planctomycetales</taxon>
        <taxon>Planctomycetaceae</taxon>
        <taxon>Polystyrenella</taxon>
    </lineage>
</organism>
<dbReference type="OrthoDB" id="251597at2"/>
<dbReference type="InterPro" id="IPR036034">
    <property type="entry name" value="PDZ_sf"/>
</dbReference>
<keyword evidence="3" id="KW-1185">Reference proteome</keyword>
<sequence>MIDRLTLQPNQGLFCLFFALCLSCFQPNGIIAEETSFPSADSSVNQSETTPTAEDIALWIQELGSSDYQTRETATEKLSDAPPEFIPQLKAAAMQSDLEVSIRSIRILEAIFLRQSNAWFEMLIPEMPAPTLNRTPTFAENPARVRRLEQIAFYFDQIDLALSELGESTSASQSRRAREILDTQQSKREFKAMLDVLDLGGRLFYLSESGRGEDVKIVTKEMILEGRFHSENLGLQINRHWQNTPESLQKLKRITRLNSLYLIKGAPLSRQQITEVQAALPHVRLQTRGAARLGVTHRLSFNGPATGAVVGDVAIGSAADQAGILAGDIIIRLADKKISDFESLVRSLEDYEGGDVVEVDVIRGSDNGPNYDSSEGLLDKKEAEKEMQSVHKDEKLNLFVRTISVELSGW</sequence>
<dbReference type="EMBL" id="CP036281">
    <property type="protein sequence ID" value="QDU79393.1"/>
    <property type="molecule type" value="Genomic_DNA"/>
</dbReference>
<proteinExistence type="predicted"/>
<dbReference type="RefSeq" id="WP_144993963.1">
    <property type="nucleotide sequence ID" value="NZ_CP036281.1"/>
</dbReference>
<evidence type="ECO:0000313" key="2">
    <source>
        <dbReference type="EMBL" id="QDU79393.1"/>
    </source>
</evidence>
<dbReference type="Proteomes" id="UP000317178">
    <property type="component" value="Chromosome"/>
</dbReference>
<evidence type="ECO:0000313" key="3">
    <source>
        <dbReference type="Proteomes" id="UP000317178"/>
    </source>
</evidence>
<dbReference type="KEGG" id="plon:Pla110_11010"/>
<accession>A0A518CJJ1</accession>
<dbReference type="InterPro" id="IPR001478">
    <property type="entry name" value="PDZ"/>
</dbReference>
<feature type="domain" description="PDZ" evidence="1">
    <location>
        <begin position="291"/>
        <end position="365"/>
    </location>
</feature>
<dbReference type="Pfam" id="PF13180">
    <property type="entry name" value="PDZ_2"/>
    <property type="match status" value="1"/>
</dbReference>